<keyword evidence="1" id="KW-0812">Transmembrane</keyword>
<protein>
    <recommendedName>
        <fullName evidence="3">DUF2868 domain-containing protein</fullName>
    </recommendedName>
</protein>
<evidence type="ECO:0000256" key="1">
    <source>
        <dbReference type="SAM" id="Phobius"/>
    </source>
</evidence>
<proteinExistence type="predicted"/>
<feature type="non-terminal residue" evidence="2">
    <location>
        <position position="1"/>
    </location>
</feature>
<gene>
    <name evidence="2" type="ORF">S01H4_49759</name>
</gene>
<reference evidence="2" key="1">
    <citation type="journal article" date="2014" name="Front. Microbiol.">
        <title>High frequency of phylogenetically diverse reductive dehalogenase-homologous genes in deep subseafloor sedimentary metagenomes.</title>
        <authorList>
            <person name="Kawai M."/>
            <person name="Futagami T."/>
            <person name="Toyoda A."/>
            <person name="Takaki Y."/>
            <person name="Nishi S."/>
            <person name="Hori S."/>
            <person name="Arai W."/>
            <person name="Tsubouchi T."/>
            <person name="Morono Y."/>
            <person name="Uchiyama I."/>
            <person name="Ito T."/>
            <person name="Fujiyama A."/>
            <person name="Inagaki F."/>
            <person name="Takami H."/>
        </authorList>
    </citation>
    <scope>NUCLEOTIDE SEQUENCE</scope>
    <source>
        <strain evidence="2">Expedition CK06-06</strain>
    </source>
</reference>
<dbReference type="AlphaFoldDB" id="X1E097"/>
<dbReference type="EMBL" id="BART01028181">
    <property type="protein sequence ID" value="GAH02073.1"/>
    <property type="molecule type" value="Genomic_DNA"/>
</dbReference>
<evidence type="ECO:0000313" key="2">
    <source>
        <dbReference type="EMBL" id="GAH02073.1"/>
    </source>
</evidence>
<organism evidence="2">
    <name type="scientific">marine sediment metagenome</name>
    <dbReference type="NCBI Taxonomy" id="412755"/>
    <lineage>
        <taxon>unclassified sequences</taxon>
        <taxon>metagenomes</taxon>
        <taxon>ecological metagenomes</taxon>
    </lineage>
</organism>
<comment type="caution">
    <text evidence="2">The sequence shown here is derived from an EMBL/GenBank/DDBJ whole genome shotgun (WGS) entry which is preliminary data.</text>
</comment>
<accession>X1E097</accession>
<keyword evidence="1" id="KW-1133">Transmembrane helix</keyword>
<feature type="transmembrane region" description="Helical" evidence="1">
    <location>
        <begin position="31"/>
        <end position="53"/>
    </location>
</feature>
<keyword evidence="1" id="KW-0472">Membrane</keyword>
<sequence>ASVPSLEQVRESRFSYLAGMEAASVNATRSWWPFIVGSLMFYVVIPRFLLVVYASWKTSRRLSTLDFTRTQDSALIRRLSGPLFQTEEPSQTGFLGESAEVQPPSFPIDGEWNLLLGEGLLQGDEDVRAQVETALRGKIKFLAHIEVDYADGNEHVLKSLLKSKDGVVIAIPAEINPVDAIAVTLQTFLDAAASKDNVIILFGPETRLSLWRRWLREKQLGFDLLGVKE</sequence>
<evidence type="ECO:0008006" key="3">
    <source>
        <dbReference type="Google" id="ProtNLM"/>
    </source>
</evidence>
<dbReference type="InterPro" id="IPR021296">
    <property type="entry name" value="DUF2868"/>
</dbReference>
<dbReference type="Pfam" id="PF11067">
    <property type="entry name" value="DUF2868"/>
    <property type="match status" value="1"/>
</dbReference>
<name>X1E097_9ZZZZ</name>